<evidence type="ECO:0000256" key="2">
    <source>
        <dbReference type="ARBA" id="ARBA00022803"/>
    </source>
</evidence>
<dbReference type="AlphaFoldDB" id="A0A2M7XD58"/>
<keyword evidence="2 3" id="KW-0802">TPR repeat</keyword>
<feature type="repeat" description="TPR" evidence="3">
    <location>
        <begin position="145"/>
        <end position="178"/>
    </location>
</feature>
<dbReference type="EMBL" id="PFWT01000025">
    <property type="protein sequence ID" value="PJA45817.1"/>
    <property type="molecule type" value="Genomic_DNA"/>
</dbReference>
<organism evidence="4 5">
    <name type="scientific">Candidatus Uhrbacteria bacterium CG_4_9_14_3_um_filter_41_35</name>
    <dbReference type="NCBI Taxonomy" id="1975034"/>
    <lineage>
        <taxon>Bacteria</taxon>
        <taxon>Candidatus Uhriibacteriota</taxon>
    </lineage>
</organism>
<dbReference type="PANTHER" id="PTHR45586">
    <property type="entry name" value="TPR REPEAT-CONTAINING PROTEIN PA4667"/>
    <property type="match status" value="1"/>
</dbReference>
<comment type="caution">
    <text evidence="4">The sequence shown here is derived from an EMBL/GenBank/DDBJ whole genome shotgun (WGS) entry which is preliminary data.</text>
</comment>
<keyword evidence="1" id="KW-0677">Repeat</keyword>
<feature type="repeat" description="TPR" evidence="3">
    <location>
        <begin position="179"/>
        <end position="212"/>
    </location>
</feature>
<protein>
    <submittedName>
        <fullName evidence="4">Uncharacterized protein</fullName>
    </submittedName>
</protein>
<proteinExistence type="predicted"/>
<evidence type="ECO:0000256" key="3">
    <source>
        <dbReference type="PROSITE-ProRule" id="PRU00339"/>
    </source>
</evidence>
<dbReference type="InterPro" id="IPR011990">
    <property type="entry name" value="TPR-like_helical_dom_sf"/>
</dbReference>
<dbReference type="SMART" id="SM00028">
    <property type="entry name" value="TPR"/>
    <property type="match status" value="3"/>
</dbReference>
<evidence type="ECO:0000313" key="5">
    <source>
        <dbReference type="Proteomes" id="UP000231263"/>
    </source>
</evidence>
<accession>A0A2M7XD58</accession>
<dbReference type="Proteomes" id="UP000231263">
    <property type="component" value="Unassembled WGS sequence"/>
</dbReference>
<sequence length="263" mass="30026">MLTTVLLMLLFLAVIVLGFLVWKKLPQLRIVNPDSDKDVQAKKLKYEIMRQRVERAGGKQIDKISSGVIKPVGVGIQTIFRKMAGKLVAVERRYQEKQKVGAGGKLDRETAKRLIEEGKKLTDEEAWERAEKKFIEVISSDPKDSEAYENLGRLYLMKKDFKLAQETFAFLVKLNPKDASVIASLGEVEEKLGNIKKAQTQFKRAVKISPKNPKYLDFLISTTIEVGEKNEAMSTLDRLRRVNPENKKIDIFEKRISEMTVNK</sequence>
<dbReference type="InterPro" id="IPR019734">
    <property type="entry name" value="TPR_rpt"/>
</dbReference>
<dbReference type="Pfam" id="PF13181">
    <property type="entry name" value="TPR_8"/>
    <property type="match status" value="1"/>
</dbReference>
<dbReference type="Pfam" id="PF13431">
    <property type="entry name" value="TPR_17"/>
    <property type="match status" value="1"/>
</dbReference>
<dbReference type="Gene3D" id="1.25.40.10">
    <property type="entry name" value="Tetratricopeptide repeat domain"/>
    <property type="match status" value="1"/>
</dbReference>
<dbReference type="PANTHER" id="PTHR45586:SF1">
    <property type="entry name" value="LIPOPOLYSACCHARIDE ASSEMBLY PROTEIN B"/>
    <property type="match status" value="1"/>
</dbReference>
<dbReference type="PROSITE" id="PS50005">
    <property type="entry name" value="TPR"/>
    <property type="match status" value="2"/>
</dbReference>
<reference evidence="5" key="1">
    <citation type="submission" date="2017-09" db="EMBL/GenBank/DDBJ databases">
        <title>Depth-based differentiation of microbial function through sediment-hosted aquifers and enrichment of novel symbionts in the deep terrestrial subsurface.</title>
        <authorList>
            <person name="Probst A.J."/>
            <person name="Ladd B."/>
            <person name="Jarett J.K."/>
            <person name="Geller-Mcgrath D.E."/>
            <person name="Sieber C.M.K."/>
            <person name="Emerson J.B."/>
            <person name="Anantharaman K."/>
            <person name="Thomas B.C."/>
            <person name="Malmstrom R."/>
            <person name="Stieglmeier M."/>
            <person name="Klingl A."/>
            <person name="Woyke T."/>
            <person name="Ryan C.M."/>
            <person name="Banfield J.F."/>
        </authorList>
    </citation>
    <scope>NUCLEOTIDE SEQUENCE [LARGE SCALE GENOMIC DNA]</scope>
</reference>
<dbReference type="InterPro" id="IPR051012">
    <property type="entry name" value="CellSynth/LPSAsmb/PSIAsmb"/>
</dbReference>
<gene>
    <name evidence="4" type="ORF">CO173_04575</name>
</gene>
<name>A0A2M7XD58_9BACT</name>
<evidence type="ECO:0000256" key="1">
    <source>
        <dbReference type="ARBA" id="ARBA00022737"/>
    </source>
</evidence>
<dbReference type="SUPFAM" id="SSF48452">
    <property type="entry name" value="TPR-like"/>
    <property type="match status" value="1"/>
</dbReference>
<evidence type="ECO:0000313" key="4">
    <source>
        <dbReference type="EMBL" id="PJA45817.1"/>
    </source>
</evidence>